<evidence type="ECO:0000256" key="4">
    <source>
        <dbReference type="PROSITE-ProRule" id="PRU00175"/>
    </source>
</evidence>
<organism evidence="7 8">
    <name type="scientific">Blastomyces percursus</name>
    <dbReference type="NCBI Taxonomy" id="1658174"/>
    <lineage>
        <taxon>Eukaryota</taxon>
        <taxon>Fungi</taxon>
        <taxon>Dikarya</taxon>
        <taxon>Ascomycota</taxon>
        <taxon>Pezizomycotina</taxon>
        <taxon>Eurotiomycetes</taxon>
        <taxon>Eurotiomycetidae</taxon>
        <taxon>Onygenales</taxon>
        <taxon>Ajellomycetaceae</taxon>
        <taxon>Blastomyces</taxon>
    </lineage>
</organism>
<dbReference type="GO" id="GO:0008270">
    <property type="term" value="F:zinc ion binding"/>
    <property type="evidence" value="ECO:0007669"/>
    <property type="project" value="UniProtKB-KW"/>
</dbReference>
<evidence type="ECO:0000256" key="5">
    <source>
        <dbReference type="SAM" id="MobiDB-lite"/>
    </source>
</evidence>
<dbReference type="OrthoDB" id="4178675at2759"/>
<feature type="domain" description="RING-type" evidence="6">
    <location>
        <begin position="36"/>
        <end position="77"/>
    </location>
</feature>
<gene>
    <name evidence="7" type="ORF">ACJ73_02609</name>
</gene>
<dbReference type="PANTHER" id="PTHR24171">
    <property type="entry name" value="ANKYRIN REPEAT DOMAIN-CONTAINING PROTEIN 39-RELATED"/>
    <property type="match status" value="1"/>
</dbReference>
<feature type="repeat" description="ANK" evidence="3">
    <location>
        <begin position="183"/>
        <end position="215"/>
    </location>
</feature>
<feature type="region of interest" description="Disordered" evidence="5">
    <location>
        <begin position="282"/>
        <end position="316"/>
    </location>
</feature>
<name>A0A1J9QD41_9EURO</name>
<evidence type="ECO:0000256" key="1">
    <source>
        <dbReference type="ARBA" id="ARBA00022737"/>
    </source>
</evidence>
<keyword evidence="8" id="KW-1185">Reference proteome</keyword>
<keyword evidence="4" id="KW-0863">Zinc-finger</keyword>
<dbReference type="VEuPathDB" id="FungiDB:ACJ73_02609"/>
<dbReference type="Proteomes" id="UP000242791">
    <property type="component" value="Unassembled WGS sequence"/>
</dbReference>
<dbReference type="InterPro" id="IPR002110">
    <property type="entry name" value="Ankyrin_rpt"/>
</dbReference>
<dbReference type="Pfam" id="PF13639">
    <property type="entry name" value="zf-RING_2"/>
    <property type="match status" value="1"/>
</dbReference>
<accession>A0A1J9QD41</accession>
<feature type="repeat" description="ANK" evidence="3">
    <location>
        <begin position="117"/>
        <end position="149"/>
    </location>
</feature>
<protein>
    <recommendedName>
        <fullName evidence="6">RING-type domain-containing protein</fullName>
    </recommendedName>
</protein>
<evidence type="ECO:0000259" key="6">
    <source>
        <dbReference type="PROSITE" id="PS50089"/>
    </source>
</evidence>
<dbReference type="PRINTS" id="PR01415">
    <property type="entry name" value="ANKYRIN"/>
</dbReference>
<keyword evidence="1" id="KW-0677">Repeat</keyword>
<keyword evidence="4" id="KW-0479">Metal-binding</keyword>
<dbReference type="PROSITE" id="PS50297">
    <property type="entry name" value="ANK_REP_REGION"/>
    <property type="match status" value="3"/>
</dbReference>
<dbReference type="SUPFAM" id="SSF57850">
    <property type="entry name" value="RING/U-box"/>
    <property type="match status" value="1"/>
</dbReference>
<dbReference type="PROSITE" id="PS50088">
    <property type="entry name" value="ANK_REPEAT"/>
    <property type="match status" value="3"/>
</dbReference>
<keyword evidence="4" id="KW-0862">Zinc</keyword>
<comment type="caution">
    <text evidence="7">The sequence shown here is derived from an EMBL/GenBank/DDBJ whole genome shotgun (WGS) entry which is preliminary data.</text>
</comment>
<dbReference type="InterPro" id="IPR001841">
    <property type="entry name" value="Znf_RING"/>
</dbReference>
<feature type="compositionally biased region" description="Basic and acidic residues" evidence="5">
    <location>
        <begin position="235"/>
        <end position="245"/>
    </location>
</feature>
<dbReference type="Gene3D" id="1.25.40.20">
    <property type="entry name" value="Ankyrin repeat-containing domain"/>
    <property type="match status" value="1"/>
</dbReference>
<evidence type="ECO:0000256" key="3">
    <source>
        <dbReference type="PROSITE-ProRule" id="PRU00023"/>
    </source>
</evidence>
<dbReference type="AlphaFoldDB" id="A0A1J9QD41"/>
<reference evidence="7 8" key="1">
    <citation type="submission" date="2015-08" db="EMBL/GenBank/DDBJ databases">
        <title>Emmonsia species relationships and genome sequence.</title>
        <authorList>
            <person name="Cuomo C.A."/>
            <person name="Schwartz I.S."/>
            <person name="Kenyon C."/>
            <person name="De Hoog G.S."/>
            <person name="Govender N.P."/>
            <person name="Botha A."/>
            <person name="Moreno L."/>
            <person name="De Vries M."/>
            <person name="Munoz J.F."/>
            <person name="Stielow J.B."/>
        </authorList>
    </citation>
    <scope>NUCLEOTIDE SEQUENCE [LARGE SCALE GENOMIC DNA]</scope>
    <source>
        <strain evidence="7 8">EI222</strain>
    </source>
</reference>
<dbReference type="PROSITE" id="PS50089">
    <property type="entry name" value="ZF_RING_2"/>
    <property type="match status" value="1"/>
</dbReference>
<dbReference type="InterPro" id="IPR036770">
    <property type="entry name" value="Ankyrin_rpt-contain_sf"/>
</dbReference>
<feature type="region of interest" description="Disordered" evidence="5">
    <location>
        <begin position="207"/>
        <end position="265"/>
    </location>
</feature>
<sequence length="512" mass="56706">MNTSEISILPCDGSPCPLPDTYVVRKIAGAGDDERCYICFEGWKIGDDMVRLRCCNHWLHEDCLSQSVLDGRCPTCRISLSSLNDEVVLRDAAAVGDVEKVKQFLEKHICQSTWDFYGRTPLHLAALHGHEAVVKVLLDNGSDLSVVDFKQQTPLHIAACRFPSSIVVILVERGAVLGAQDREGMTPLHLAYQNGIERTIDYLLEKGADPDARNDDGSPTASTLMPIPHRKPTLRMKDNNNHGDASDTAGQSRSSPLPGPPAGQSLMIIDNSVWQTLMQLEKSSKNTNGESRSKQSRMCPQHSIYTDHEPRTSVARPSAPSILFTRTTNNERLSPAPILPAFLFTRTTKREPPWPAPMPPAFRLYGPRTTNLCGPPQCPQHSIYTDHELRASVACPNPPSVLSARTMNHEPLWPAPVPPAFYSRVPRTMNVCRLPQSPQHSIYTDHELRASVACPNPPSVLSARTMNHEPLWPFVVRPNAPSIPSIWTTNYAGSWPSLIFSTYALQSWLSPV</sequence>
<evidence type="ECO:0000313" key="7">
    <source>
        <dbReference type="EMBL" id="OJD26010.1"/>
    </source>
</evidence>
<evidence type="ECO:0000313" key="8">
    <source>
        <dbReference type="Proteomes" id="UP000242791"/>
    </source>
</evidence>
<dbReference type="Pfam" id="PF12796">
    <property type="entry name" value="Ank_2"/>
    <property type="match status" value="2"/>
</dbReference>
<dbReference type="SUPFAM" id="SSF48403">
    <property type="entry name" value="Ankyrin repeat"/>
    <property type="match status" value="1"/>
</dbReference>
<dbReference type="InterPro" id="IPR013083">
    <property type="entry name" value="Znf_RING/FYVE/PHD"/>
</dbReference>
<dbReference type="Gene3D" id="3.30.40.10">
    <property type="entry name" value="Zinc/RING finger domain, C3HC4 (zinc finger)"/>
    <property type="match status" value="1"/>
</dbReference>
<dbReference type="SMART" id="SM00184">
    <property type="entry name" value="RING"/>
    <property type="match status" value="1"/>
</dbReference>
<evidence type="ECO:0000256" key="2">
    <source>
        <dbReference type="ARBA" id="ARBA00023043"/>
    </source>
</evidence>
<feature type="compositionally biased region" description="Basic and acidic residues" evidence="5">
    <location>
        <begin position="207"/>
        <end position="216"/>
    </location>
</feature>
<feature type="repeat" description="ANK" evidence="3">
    <location>
        <begin position="150"/>
        <end position="182"/>
    </location>
</feature>
<dbReference type="SMART" id="SM00248">
    <property type="entry name" value="ANK"/>
    <property type="match status" value="3"/>
</dbReference>
<keyword evidence="2 3" id="KW-0040">ANK repeat</keyword>
<proteinExistence type="predicted"/>
<dbReference type="EMBL" id="LGTZ01000285">
    <property type="protein sequence ID" value="OJD26010.1"/>
    <property type="molecule type" value="Genomic_DNA"/>
</dbReference>
<dbReference type="STRING" id="1658174.A0A1J9QD41"/>